<sequence>MSNPVLAQLVRGELVESIYTGRLVMLDPTGKIDYSLGDITQLVYPRSAVKSVQAAVSLEFGAKLKAETAAVAAASHSGSEAHLGYVRAILAEAQLSEADLQTPADYPIGVTEQRSWIAAGKEKLPIAMNCSGKHAAWLSACVHSDLDPKTYLDPSNKLQQRIIGLFSELAGEQVRISSVDGCGGPLHALSLTGLAKLIQHAVTAPVGTELNQIVSAVMAYPEAASGEGRDIAKLMQAIPGSFIKDGAEGVEVLALKDGRTAAFKFDSGNFLVRHLVSARVFQLWGINNAASDELLTKPVLGGGKPVGKYHATF</sequence>
<dbReference type="InterPro" id="IPR010349">
    <property type="entry name" value="Asparaginase_II"/>
</dbReference>
<protein>
    <submittedName>
        <fullName evidence="1">Unannotated protein</fullName>
    </submittedName>
</protein>
<proteinExistence type="predicted"/>
<reference evidence="1" key="1">
    <citation type="submission" date="2020-05" db="EMBL/GenBank/DDBJ databases">
        <authorList>
            <person name="Chiriac C."/>
            <person name="Salcher M."/>
            <person name="Ghai R."/>
            <person name="Kavagutti S V."/>
        </authorList>
    </citation>
    <scope>NUCLEOTIDE SEQUENCE</scope>
</reference>
<accession>A0A6J6E1H2</accession>
<dbReference type="AlphaFoldDB" id="A0A6J6E1H2"/>
<dbReference type="PANTHER" id="PTHR42110">
    <property type="entry name" value="L-ASPARAGINASE, PUTATIVE (AFU_ORTHOLOGUE AFUA_3G11890)-RELATED"/>
    <property type="match status" value="1"/>
</dbReference>
<name>A0A6J6E1H2_9ZZZZ</name>
<organism evidence="1">
    <name type="scientific">freshwater metagenome</name>
    <dbReference type="NCBI Taxonomy" id="449393"/>
    <lineage>
        <taxon>unclassified sequences</taxon>
        <taxon>metagenomes</taxon>
        <taxon>ecological metagenomes</taxon>
    </lineage>
</organism>
<dbReference type="EMBL" id="CAEZTT010000002">
    <property type="protein sequence ID" value="CAB4567228.1"/>
    <property type="molecule type" value="Genomic_DNA"/>
</dbReference>
<evidence type="ECO:0000313" key="1">
    <source>
        <dbReference type="EMBL" id="CAB4567228.1"/>
    </source>
</evidence>
<dbReference type="Pfam" id="PF06089">
    <property type="entry name" value="Asparaginase_II"/>
    <property type="match status" value="1"/>
</dbReference>
<gene>
    <name evidence="1" type="ORF">UFOPK1726_00064</name>
</gene>
<dbReference type="PANTHER" id="PTHR42110:SF1">
    <property type="entry name" value="L-ASPARAGINASE, PUTATIVE (AFU_ORTHOLOGUE AFUA_3G11890)-RELATED"/>
    <property type="match status" value="1"/>
</dbReference>